<reference evidence="2 3" key="1">
    <citation type="submission" date="2015-11" db="EMBL/GenBank/DDBJ databases">
        <title>Genomic analysis of 38 Legionella species identifies large and diverse effector repertoires.</title>
        <authorList>
            <person name="Burstein D."/>
            <person name="Amaro F."/>
            <person name="Zusman T."/>
            <person name="Lifshitz Z."/>
            <person name="Cohen O."/>
            <person name="Gilbert J.A."/>
            <person name="Pupko T."/>
            <person name="Shuman H.A."/>
            <person name="Segal G."/>
        </authorList>
    </citation>
    <scope>NUCLEOTIDE SEQUENCE [LARGE SCALE GENOMIC DNA]</scope>
    <source>
        <strain evidence="2 3">ATCC 43878</strain>
    </source>
</reference>
<evidence type="ECO:0000313" key="3">
    <source>
        <dbReference type="Proteomes" id="UP000054742"/>
    </source>
</evidence>
<dbReference type="PATRIC" id="fig|29422.6.peg.1242"/>
<dbReference type="InterPro" id="IPR029063">
    <property type="entry name" value="SAM-dependent_MTases_sf"/>
</dbReference>
<sequence length="422" mass="48286">MDFLEFYQAIRNIFKKQRLIDYSEQQININNYFLSELDRLIAIDEADSTLKMTWLSILFEGFYRHLGIGDLKQDLLEVKIKRWKQHFGSPTVLFLLSYKREIDATQQLFHESNYLKELMLDFPWFVNKGNFVADPENTVFINPESISYIDVPHCREAIGMFTQTHNPFGGFTTAPCDPVSQQFIAHASLIAKNGGRILEIGAAFGAATLEVIAQGATTFCNDISPENLAVVQQRFLEAARDQKNSLTGDSNELVLIPGEFPNELAGLPENFFDAILICRVLHFFSGKKIEESLALIVKLLVPNGKIYIVCETPYLKNWQRFIPEFNSRIERNVEWPGEISSPADYESSGRAKSLPPFVHWITKEVLERSLLRAELTIEYSEYINRIGQFPEDLLLPEYGKESVGVIGIKMRDMDYDTKSKLV</sequence>
<dbReference type="GO" id="GO:0032259">
    <property type="term" value="P:methylation"/>
    <property type="evidence" value="ECO:0007669"/>
    <property type="project" value="UniProtKB-KW"/>
</dbReference>
<dbReference type="Gene3D" id="3.40.50.150">
    <property type="entry name" value="Vaccinia Virus protein VP39"/>
    <property type="match status" value="1"/>
</dbReference>
<name>A0A0W0SNK4_9GAMM</name>
<organism evidence="2 3">
    <name type="scientific">Legionella brunensis</name>
    <dbReference type="NCBI Taxonomy" id="29422"/>
    <lineage>
        <taxon>Bacteria</taxon>
        <taxon>Pseudomonadati</taxon>
        <taxon>Pseudomonadota</taxon>
        <taxon>Gammaproteobacteria</taxon>
        <taxon>Legionellales</taxon>
        <taxon>Legionellaceae</taxon>
        <taxon>Legionella</taxon>
    </lineage>
</organism>
<dbReference type="GO" id="GO:0008168">
    <property type="term" value="F:methyltransferase activity"/>
    <property type="evidence" value="ECO:0007669"/>
    <property type="project" value="UniProtKB-KW"/>
</dbReference>
<dbReference type="RefSeq" id="WP_058441250.1">
    <property type="nucleotide sequence ID" value="NZ_CAAAHU010000006.1"/>
</dbReference>
<feature type="domain" description="Methyltransferase type 12" evidence="1">
    <location>
        <begin position="198"/>
        <end position="306"/>
    </location>
</feature>
<gene>
    <name evidence="2" type="ORF">Lbru_1174</name>
</gene>
<accession>A0A0W0SNK4</accession>
<protein>
    <submittedName>
        <fullName evidence="2">Putative Methyltransferase</fullName>
    </submittedName>
</protein>
<evidence type="ECO:0000259" key="1">
    <source>
        <dbReference type="Pfam" id="PF08242"/>
    </source>
</evidence>
<dbReference type="EMBL" id="LNXV01000008">
    <property type="protein sequence ID" value="KTC84959.1"/>
    <property type="molecule type" value="Genomic_DNA"/>
</dbReference>
<dbReference type="SUPFAM" id="SSF53335">
    <property type="entry name" value="S-adenosyl-L-methionine-dependent methyltransferases"/>
    <property type="match status" value="1"/>
</dbReference>
<keyword evidence="3" id="KW-1185">Reference proteome</keyword>
<keyword evidence="2" id="KW-0808">Transferase</keyword>
<dbReference type="CDD" id="cd02440">
    <property type="entry name" value="AdoMet_MTases"/>
    <property type="match status" value="1"/>
</dbReference>
<dbReference type="Pfam" id="PF08242">
    <property type="entry name" value="Methyltransf_12"/>
    <property type="match status" value="1"/>
</dbReference>
<dbReference type="STRING" id="29422.Lbru_1174"/>
<keyword evidence="2" id="KW-0489">Methyltransferase</keyword>
<comment type="caution">
    <text evidence="2">The sequence shown here is derived from an EMBL/GenBank/DDBJ whole genome shotgun (WGS) entry which is preliminary data.</text>
</comment>
<proteinExistence type="predicted"/>
<dbReference type="InterPro" id="IPR013217">
    <property type="entry name" value="Methyltransf_12"/>
</dbReference>
<dbReference type="AlphaFoldDB" id="A0A0W0SNK4"/>
<dbReference type="OrthoDB" id="5632330at2"/>
<evidence type="ECO:0000313" key="2">
    <source>
        <dbReference type="EMBL" id="KTC84959.1"/>
    </source>
</evidence>
<dbReference type="Proteomes" id="UP000054742">
    <property type="component" value="Unassembled WGS sequence"/>
</dbReference>